<sequence length="45" mass="4860">MCPISSSATSAGTVGLARRRTPKKNLHRSPPLSPCSERAFPRSCF</sequence>
<dbReference type="AlphaFoldDB" id="A0A0E9P9J2"/>
<protein>
    <submittedName>
        <fullName evidence="2">Uncharacterized protein</fullName>
    </submittedName>
</protein>
<reference evidence="2" key="1">
    <citation type="submission" date="2014-11" db="EMBL/GenBank/DDBJ databases">
        <authorList>
            <person name="Amaro Gonzalez C."/>
        </authorList>
    </citation>
    <scope>NUCLEOTIDE SEQUENCE</scope>
</reference>
<proteinExistence type="predicted"/>
<feature type="region of interest" description="Disordered" evidence="1">
    <location>
        <begin position="1"/>
        <end position="45"/>
    </location>
</feature>
<feature type="compositionally biased region" description="Basic residues" evidence="1">
    <location>
        <begin position="17"/>
        <end position="27"/>
    </location>
</feature>
<organism evidence="2">
    <name type="scientific">Anguilla anguilla</name>
    <name type="common">European freshwater eel</name>
    <name type="synonym">Muraena anguilla</name>
    <dbReference type="NCBI Taxonomy" id="7936"/>
    <lineage>
        <taxon>Eukaryota</taxon>
        <taxon>Metazoa</taxon>
        <taxon>Chordata</taxon>
        <taxon>Craniata</taxon>
        <taxon>Vertebrata</taxon>
        <taxon>Euteleostomi</taxon>
        <taxon>Actinopterygii</taxon>
        <taxon>Neopterygii</taxon>
        <taxon>Teleostei</taxon>
        <taxon>Anguilliformes</taxon>
        <taxon>Anguillidae</taxon>
        <taxon>Anguilla</taxon>
    </lineage>
</organism>
<evidence type="ECO:0000256" key="1">
    <source>
        <dbReference type="SAM" id="MobiDB-lite"/>
    </source>
</evidence>
<evidence type="ECO:0000313" key="2">
    <source>
        <dbReference type="EMBL" id="JAH00917.1"/>
    </source>
</evidence>
<dbReference type="EMBL" id="GBXM01107660">
    <property type="protein sequence ID" value="JAH00917.1"/>
    <property type="molecule type" value="Transcribed_RNA"/>
</dbReference>
<accession>A0A0E9P9J2</accession>
<reference evidence="2" key="2">
    <citation type="journal article" date="2015" name="Fish Shellfish Immunol.">
        <title>Early steps in the European eel (Anguilla anguilla)-Vibrio vulnificus interaction in the gills: Role of the RtxA13 toxin.</title>
        <authorList>
            <person name="Callol A."/>
            <person name="Pajuelo D."/>
            <person name="Ebbesson L."/>
            <person name="Teles M."/>
            <person name="MacKenzie S."/>
            <person name="Amaro C."/>
        </authorList>
    </citation>
    <scope>NUCLEOTIDE SEQUENCE</scope>
</reference>
<name>A0A0E9P9J2_ANGAN</name>
<feature type="compositionally biased region" description="Polar residues" evidence="1">
    <location>
        <begin position="1"/>
        <end position="12"/>
    </location>
</feature>